<evidence type="ECO:0000256" key="2">
    <source>
        <dbReference type="ARBA" id="ARBA00023015"/>
    </source>
</evidence>
<evidence type="ECO:0000256" key="4">
    <source>
        <dbReference type="ARBA" id="ARBA00023163"/>
    </source>
</evidence>
<feature type="domain" description="HTH lysR-type" evidence="5">
    <location>
        <begin position="21"/>
        <end position="78"/>
    </location>
</feature>
<dbReference type="EMBL" id="BAABFO010000002">
    <property type="protein sequence ID" value="GAA4324110.1"/>
    <property type="molecule type" value="Genomic_DNA"/>
</dbReference>
<keyword evidence="7" id="KW-1185">Reference proteome</keyword>
<dbReference type="InterPro" id="IPR036388">
    <property type="entry name" value="WH-like_DNA-bd_sf"/>
</dbReference>
<dbReference type="CDD" id="cd08440">
    <property type="entry name" value="PBP2_LTTR_like_4"/>
    <property type="match status" value="1"/>
</dbReference>
<name>A0ABP8GGQ9_9BURK</name>
<dbReference type="InterPro" id="IPR036390">
    <property type="entry name" value="WH_DNA-bd_sf"/>
</dbReference>
<proteinExistence type="inferred from homology"/>
<comment type="similarity">
    <text evidence="1">Belongs to the LysR transcriptional regulatory family.</text>
</comment>
<organism evidence="6 7">
    <name type="scientific">Pigmentiphaga soli</name>
    <dbReference type="NCBI Taxonomy" id="1007095"/>
    <lineage>
        <taxon>Bacteria</taxon>
        <taxon>Pseudomonadati</taxon>
        <taxon>Pseudomonadota</taxon>
        <taxon>Betaproteobacteria</taxon>
        <taxon>Burkholderiales</taxon>
        <taxon>Alcaligenaceae</taxon>
        <taxon>Pigmentiphaga</taxon>
    </lineage>
</organism>
<reference evidence="7" key="1">
    <citation type="journal article" date="2019" name="Int. J. Syst. Evol. Microbiol.">
        <title>The Global Catalogue of Microorganisms (GCM) 10K type strain sequencing project: providing services to taxonomists for standard genome sequencing and annotation.</title>
        <authorList>
            <consortium name="The Broad Institute Genomics Platform"/>
            <consortium name="The Broad Institute Genome Sequencing Center for Infectious Disease"/>
            <person name="Wu L."/>
            <person name="Ma J."/>
        </authorList>
    </citation>
    <scope>NUCLEOTIDE SEQUENCE [LARGE SCALE GENOMIC DNA]</scope>
    <source>
        <strain evidence="7">JCM 17666</strain>
    </source>
</reference>
<dbReference type="SUPFAM" id="SSF53850">
    <property type="entry name" value="Periplasmic binding protein-like II"/>
    <property type="match status" value="1"/>
</dbReference>
<dbReference type="PROSITE" id="PS50931">
    <property type="entry name" value="HTH_LYSR"/>
    <property type="match status" value="1"/>
</dbReference>
<dbReference type="PRINTS" id="PR00039">
    <property type="entry name" value="HTHLYSR"/>
</dbReference>
<keyword evidence="4" id="KW-0804">Transcription</keyword>
<keyword evidence="2" id="KW-0805">Transcription regulation</keyword>
<evidence type="ECO:0000313" key="7">
    <source>
        <dbReference type="Proteomes" id="UP001501671"/>
    </source>
</evidence>
<dbReference type="InterPro" id="IPR000847">
    <property type="entry name" value="LysR_HTH_N"/>
</dbReference>
<evidence type="ECO:0000256" key="1">
    <source>
        <dbReference type="ARBA" id="ARBA00009437"/>
    </source>
</evidence>
<dbReference type="Pfam" id="PF03466">
    <property type="entry name" value="LysR_substrate"/>
    <property type="match status" value="1"/>
</dbReference>
<gene>
    <name evidence="6" type="ORF">GCM10023144_05420</name>
</gene>
<dbReference type="PANTHER" id="PTHR30419:SF8">
    <property type="entry name" value="NITROGEN ASSIMILATION TRANSCRIPTIONAL ACTIVATOR-RELATED"/>
    <property type="match status" value="1"/>
</dbReference>
<dbReference type="Gene3D" id="3.40.190.290">
    <property type="match status" value="1"/>
</dbReference>
<protein>
    <submittedName>
        <fullName evidence="6">LysR family transcriptional regulator</fullName>
    </submittedName>
</protein>
<dbReference type="InterPro" id="IPR005119">
    <property type="entry name" value="LysR_subst-bd"/>
</dbReference>
<comment type="caution">
    <text evidence="6">The sequence shown here is derived from an EMBL/GenBank/DDBJ whole genome shotgun (WGS) entry which is preliminary data.</text>
</comment>
<dbReference type="Gene3D" id="1.10.10.10">
    <property type="entry name" value="Winged helix-like DNA-binding domain superfamily/Winged helix DNA-binding domain"/>
    <property type="match status" value="1"/>
</dbReference>
<dbReference type="InterPro" id="IPR050950">
    <property type="entry name" value="HTH-type_LysR_regulators"/>
</dbReference>
<evidence type="ECO:0000259" key="5">
    <source>
        <dbReference type="PROSITE" id="PS50931"/>
    </source>
</evidence>
<dbReference type="PANTHER" id="PTHR30419">
    <property type="entry name" value="HTH-TYPE TRANSCRIPTIONAL REGULATOR YBHD"/>
    <property type="match status" value="1"/>
</dbReference>
<keyword evidence="3" id="KW-0238">DNA-binding</keyword>
<evidence type="ECO:0000313" key="6">
    <source>
        <dbReference type="EMBL" id="GAA4324110.1"/>
    </source>
</evidence>
<accession>A0ABP8GGQ9</accession>
<sequence length="325" mass="36143">MLDYYDYWIFIYYLYAIRMNFKLRQLEGFVAAAETGAFSKAADRLAMTQPAFSQLIRELEGMVGVRLFERTTRRMELTEAGRILLAQVKRPLDDLQHAYANLRELAGGERGSITYAVLPSAAFVIGTRAIAQLRERHPHVQVRQIEDQNGLLIDKVLQREVEFGLGMFSHADPALRFDFMFMDELVAIVRPDHALAAAAEVAWADLADVPLILLPISAAARRLADAGLAQAGCHRAPAFEVVNMVTALSMVREGLGVTILPRVGLEAMNMEGLVYRRLGEPRPERQMGIIRRVDRPLSAAAATLIRFLYQQAGAVAGPATRPPEL</sequence>
<dbReference type="Pfam" id="PF00126">
    <property type="entry name" value="HTH_1"/>
    <property type="match status" value="1"/>
</dbReference>
<dbReference type="Proteomes" id="UP001501671">
    <property type="component" value="Unassembled WGS sequence"/>
</dbReference>
<evidence type="ECO:0000256" key="3">
    <source>
        <dbReference type="ARBA" id="ARBA00023125"/>
    </source>
</evidence>
<dbReference type="SUPFAM" id="SSF46785">
    <property type="entry name" value="Winged helix' DNA-binding domain"/>
    <property type="match status" value="1"/>
</dbReference>